<name>A0A6L2L8F7_TANCI</name>
<feature type="region of interest" description="Disordered" evidence="1">
    <location>
        <begin position="247"/>
        <end position="341"/>
    </location>
</feature>
<evidence type="ECO:0000313" key="2">
    <source>
        <dbReference type="EMBL" id="GEU57137.1"/>
    </source>
</evidence>
<keyword evidence="2" id="KW-0548">Nucleotidyltransferase</keyword>
<dbReference type="EMBL" id="BKCJ010003781">
    <property type="protein sequence ID" value="GEU57137.1"/>
    <property type="molecule type" value="Genomic_DNA"/>
</dbReference>
<accession>A0A6L2L8F7</accession>
<organism evidence="2">
    <name type="scientific">Tanacetum cinerariifolium</name>
    <name type="common">Dalmatian daisy</name>
    <name type="synonym">Chrysanthemum cinerariifolium</name>
    <dbReference type="NCBI Taxonomy" id="118510"/>
    <lineage>
        <taxon>Eukaryota</taxon>
        <taxon>Viridiplantae</taxon>
        <taxon>Streptophyta</taxon>
        <taxon>Embryophyta</taxon>
        <taxon>Tracheophyta</taxon>
        <taxon>Spermatophyta</taxon>
        <taxon>Magnoliopsida</taxon>
        <taxon>eudicotyledons</taxon>
        <taxon>Gunneridae</taxon>
        <taxon>Pentapetalae</taxon>
        <taxon>asterids</taxon>
        <taxon>campanulids</taxon>
        <taxon>Asterales</taxon>
        <taxon>Asteraceae</taxon>
        <taxon>Asteroideae</taxon>
        <taxon>Anthemideae</taxon>
        <taxon>Anthemidinae</taxon>
        <taxon>Tanacetum</taxon>
    </lineage>
</organism>
<dbReference type="GO" id="GO:0003964">
    <property type="term" value="F:RNA-directed DNA polymerase activity"/>
    <property type="evidence" value="ECO:0007669"/>
    <property type="project" value="UniProtKB-KW"/>
</dbReference>
<dbReference type="AlphaFoldDB" id="A0A6L2L8F7"/>
<feature type="compositionally biased region" description="Polar residues" evidence="1">
    <location>
        <begin position="298"/>
        <end position="308"/>
    </location>
</feature>
<dbReference type="PANTHER" id="PTHR33240:SF15">
    <property type="entry name" value="GAG-PRO-LIKE PROTEIN"/>
    <property type="match status" value="1"/>
</dbReference>
<evidence type="ECO:0000256" key="1">
    <source>
        <dbReference type="SAM" id="MobiDB-lite"/>
    </source>
</evidence>
<comment type="caution">
    <text evidence="2">The sequence shown here is derived from an EMBL/GenBank/DDBJ whole genome shotgun (WGS) entry which is preliminary data.</text>
</comment>
<proteinExistence type="predicted"/>
<feature type="region of interest" description="Disordered" evidence="1">
    <location>
        <begin position="192"/>
        <end position="223"/>
    </location>
</feature>
<keyword evidence="2" id="KW-0808">Transferase</keyword>
<dbReference type="PANTHER" id="PTHR33240">
    <property type="entry name" value="OS08G0508500 PROTEIN"/>
    <property type="match status" value="1"/>
</dbReference>
<gene>
    <name evidence="2" type="ORF">Tci_029115</name>
</gene>
<protein>
    <submittedName>
        <fullName evidence="2">Reverse transcriptase domain-containing protein</fullName>
    </submittedName>
</protein>
<reference evidence="2" key="1">
    <citation type="journal article" date="2019" name="Sci. Rep.">
        <title>Draft genome of Tanacetum cinerariifolium, the natural source of mosquito coil.</title>
        <authorList>
            <person name="Yamashiro T."/>
            <person name="Shiraishi A."/>
            <person name="Satake H."/>
            <person name="Nakayama K."/>
        </authorList>
    </citation>
    <scope>NUCLEOTIDE SEQUENCE</scope>
</reference>
<keyword evidence="2" id="KW-0695">RNA-directed DNA polymerase</keyword>
<feature type="compositionally biased region" description="Polar residues" evidence="1">
    <location>
        <begin position="252"/>
        <end position="266"/>
    </location>
</feature>
<sequence length="580" mass="66768">MLSMNQTQKANNSIKKDSLAKLFEIIRSRPSITDAPHLRVAAIVPNTGSWPDPYTIIPNTGSRPSITNTPHPRVAAIGLTISLTISQTINSRINSRRLRRTLRTSKAYIKKLINGSLTSSLDTRRDHKKIRTTLLSGRPCHPYFCINKLAPSVGPGTRGYLEKNEYDEYYEDILPIIMGKVRHERRKDVHTRLDFGEGPQERIREDSHYSNTRDKNAEPERVKIQDRLRYGDRHVFDRLGNRRQSVFDRLSEASSPNTIRSRPQKMNSRDPPRGRSHARTLSASRGDRDRGGKGFRSTGESYGDSFSHSYRDESRHYNTKRRDRSPSSSVSRSNSSEEKHRAARVWFDKDMKAAFLSYFMQQKKYVKDPVEIHNIKQRDKETLEDFMKRFKIETGLEKRNNNKFCDFHNDKGHSTDECMQLKKQIEELVRAGKLSHLIKEIKQGWEQPKIGRKEAAAKDKPTTIYMVRSWQRTVKQKVTQSFEQGKEITFPPLTTSNGTEGPLVIEAEISGHIIHHMYIDGGSSMEILYEHCFNRFRPEIKSQMVTATTSLTGFSGETTWPLRQLRFLVTIGDATRSTKA</sequence>